<reference evidence="9" key="1">
    <citation type="submission" date="2022-06" db="EMBL/GenBank/DDBJ databases">
        <title>A novel DMS-producing enzyme.</title>
        <authorList>
            <person name="Zhang Y."/>
        </authorList>
    </citation>
    <scope>NUCLEOTIDE SEQUENCE</scope>
    <source>
        <strain evidence="9">RT37</strain>
    </source>
</reference>
<dbReference type="PANTHER" id="PTHR30471">
    <property type="entry name" value="DNA REPAIR PROTEIN RADC"/>
    <property type="match status" value="1"/>
</dbReference>
<keyword evidence="6" id="KW-0482">Metalloprotease</keyword>
<dbReference type="GO" id="GO:0008237">
    <property type="term" value="F:metallopeptidase activity"/>
    <property type="evidence" value="ECO:0007669"/>
    <property type="project" value="UniProtKB-KW"/>
</dbReference>
<evidence type="ECO:0000256" key="2">
    <source>
        <dbReference type="ARBA" id="ARBA00022670"/>
    </source>
</evidence>
<evidence type="ECO:0000256" key="7">
    <source>
        <dbReference type="RuleBase" id="RU003797"/>
    </source>
</evidence>
<dbReference type="InterPro" id="IPR020891">
    <property type="entry name" value="UPF0758_CS"/>
</dbReference>
<keyword evidence="5" id="KW-0862">Zinc</keyword>
<dbReference type="GO" id="GO:0006508">
    <property type="term" value="P:proteolysis"/>
    <property type="evidence" value="ECO:0007669"/>
    <property type="project" value="UniProtKB-KW"/>
</dbReference>
<dbReference type="CDD" id="cd08071">
    <property type="entry name" value="MPN_DUF2466"/>
    <property type="match status" value="1"/>
</dbReference>
<dbReference type="Pfam" id="PF04002">
    <property type="entry name" value="RadC"/>
    <property type="match status" value="1"/>
</dbReference>
<dbReference type="PANTHER" id="PTHR30471:SF3">
    <property type="entry name" value="UPF0758 PROTEIN YEES-RELATED"/>
    <property type="match status" value="1"/>
</dbReference>
<dbReference type="Pfam" id="PF20582">
    <property type="entry name" value="UPF0758_N"/>
    <property type="match status" value="1"/>
</dbReference>
<comment type="similarity">
    <text evidence="1 7">Belongs to the UPF0758 family.</text>
</comment>
<evidence type="ECO:0000256" key="5">
    <source>
        <dbReference type="ARBA" id="ARBA00022833"/>
    </source>
</evidence>
<dbReference type="EMBL" id="CP098827">
    <property type="protein sequence ID" value="XBO70467.1"/>
    <property type="molecule type" value="Genomic_DNA"/>
</dbReference>
<dbReference type="PROSITE" id="PS01302">
    <property type="entry name" value="UPF0758"/>
    <property type="match status" value="1"/>
</dbReference>
<keyword evidence="3" id="KW-0479">Metal-binding</keyword>
<gene>
    <name evidence="9" type="primary">radC</name>
    <name evidence="9" type="ORF">NFG58_17935</name>
</gene>
<proteinExistence type="inferred from homology"/>
<dbReference type="InterPro" id="IPR037518">
    <property type="entry name" value="MPN"/>
</dbReference>
<dbReference type="InterPro" id="IPR001405">
    <property type="entry name" value="UPF0758"/>
</dbReference>
<dbReference type="RefSeq" id="WP_108132272.1">
    <property type="nucleotide sequence ID" value="NZ_CP098827.1"/>
</dbReference>
<evidence type="ECO:0000259" key="8">
    <source>
        <dbReference type="PROSITE" id="PS50249"/>
    </source>
</evidence>
<dbReference type="InterPro" id="IPR046778">
    <property type="entry name" value="UPF0758_N"/>
</dbReference>
<dbReference type="AlphaFoldDB" id="A0AAU7KG56"/>
<name>A0AAU7KG56_9GAMM</name>
<dbReference type="InterPro" id="IPR025657">
    <property type="entry name" value="RadC_JAB"/>
</dbReference>
<feature type="domain" description="MPN" evidence="8">
    <location>
        <begin position="102"/>
        <end position="224"/>
    </location>
</feature>
<keyword evidence="2" id="KW-0645">Protease</keyword>
<dbReference type="NCBIfam" id="NF000642">
    <property type="entry name" value="PRK00024.1"/>
    <property type="match status" value="1"/>
</dbReference>
<organism evidence="9">
    <name type="scientific">Halomonas sp. RT37</name>
    <dbReference type="NCBI Taxonomy" id="2950872"/>
    <lineage>
        <taxon>Bacteria</taxon>
        <taxon>Pseudomonadati</taxon>
        <taxon>Pseudomonadota</taxon>
        <taxon>Gammaproteobacteria</taxon>
        <taxon>Oceanospirillales</taxon>
        <taxon>Halomonadaceae</taxon>
        <taxon>Halomonas</taxon>
    </lineage>
</organism>
<dbReference type="SUPFAM" id="SSF47781">
    <property type="entry name" value="RuvA domain 2-like"/>
    <property type="match status" value="1"/>
</dbReference>
<evidence type="ECO:0000256" key="1">
    <source>
        <dbReference type="ARBA" id="ARBA00010243"/>
    </source>
</evidence>
<dbReference type="NCBIfam" id="TIGR00608">
    <property type="entry name" value="radc"/>
    <property type="match status" value="1"/>
</dbReference>
<evidence type="ECO:0000256" key="3">
    <source>
        <dbReference type="ARBA" id="ARBA00022723"/>
    </source>
</evidence>
<dbReference type="PROSITE" id="PS50249">
    <property type="entry name" value="MPN"/>
    <property type="match status" value="1"/>
</dbReference>
<evidence type="ECO:0000256" key="6">
    <source>
        <dbReference type="ARBA" id="ARBA00023049"/>
    </source>
</evidence>
<evidence type="ECO:0000313" key="9">
    <source>
        <dbReference type="EMBL" id="XBO70467.1"/>
    </source>
</evidence>
<accession>A0AAU7KG56</accession>
<protein>
    <submittedName>
        <fullName evidence="9">DNA repair protein RadC</fullName>
    </submittedName>
</protein>
<dbReference type="InterPro" id="IPR010994">
    <property type="entry name" value="RuvA_2-like"/>
</dbReference>
<dbReference type="FunFam" id="3.40.140.10:FF:000032">
    <property type="entry name" value="DNA repair protein RadC"/>
    <property type="match status" value="1"/>
</dbReference>
<dbReference type="SUPFAM" id="SSF102712">
    <property type="entry name" value="JAB1/MPN domain"/>
    <property type="match status" value="1"/>
</dbReference>
<keyword evidence="4" id="KW-0378">Hydrolase</keyword>
<evidence type="ECO:0000256" key="4">
    <source>
        <dbReference type="ARBA" id="ARBA00022801"/>
    </source>
</evidence>
<dbReference type="GO" id="GO:0046872">
    <property type="term" value="F:metal ion binding"/>
    <property type="evidence" value="ECO:0007669"/>
    <property type="project" value="UniProtKB-KW"/>
</dbReference>
<dbReference type="Gene3D" id="3.40.140.10">
    <property type="entry name" value="Cytidine Deaminase, domain 2"/>
    <property type="match status" value="1"/>
</dbReference>
<sequence length="224" mass="24518">MSIRDWPEGERPREKLLALGPTALSDAELLAIVLRVGVAGRSAVDLARDVLGAFGGLRALLEAHQQEVCAQRGLGLATFVQLQAAQEMSRRHLASHLERGQALNSPARVRTFLSAQLRHLDHEAFAALFLDAQHRVIRFEVLFRGTLDSASVYPREVAKRALALGAGALILCHNHPSGVAEPSDADRRITDRLKEALGLFDIRVLDHFVVGDAEVVSFAERGWV</sequence>